<dbReference type="STRING" id="1121362.A605_02150"/>
<dbReference type="PANTHER" id="PTHR22893">
    <property type="entry name" value="NADH OXIDOREDUCTASE-RELATED"/>
    <property type="match status" value="1"/>
</dbReference>
<evidence type="ECO:0000256" key="1">
    <source>
        <dbReference type="ARBA" id="ARBA00001917"/>
    </source>
</evidence>
<evidence type="ECO:0000313" key="6">
    <source>
        <dbReference type="Proteomes" id="UP000011723"/>
    </source>
</evidence>
<dbReference type="SUPFAM" id="SSF51395">
    <property type="entry name" value="FMN-linked oxidoreductases"/>
    <property type="match status" value="1"/>
</dbReference>
<dbReference type="PATRIC" id="fig|1121362.3.peg.427"/>
<dbReference type="GO" id="GO:0005829">
    <property type="term" value="C:cytosol"/>
    <property type="evidence" value="ECO:0007669"/>
    <property type="project" value="UniProtKB-ARBA"/>
</dbReference>
<evidence type="ECO:0000256" key="3">
    <source>
        <dbReference type="ARBA" id="ARBA00023002"/>
    </source>
</evidence>
<dbReference type="Proteomes" id="UP000011723">
    <property type="component" value="Chromosome"/>
</dbReference>
<keyword evidence="6" id="KW-1185">Reference proteome</keyword>
<dbReference type="RefSeq" id="WP_015399867.1">
    <property type="nucleotide sequence ID" value="NC_020302.1"/>
</dbReference>
<dbReference type="eggNOG" id="COG1902">
    <property type="taxonomic scope" value="Bacteria"/>
</dbReference>
<accession>M1MUM4</accession>
<comment type="cofactor">
    <cofactor evidence="1">
        <name>FMN</name>
        <dbReference type="ChEBI" id="CHEBI:58210"/>
    </cofactor>
</comment>
<dbReference type="PANTHER" id="PTHR22893:SF91">
    <property type="entry name" value="NADPH DEHYDROGENASE 2-RELATED"/>
    <property type="match status" value="1"/>
</dbReference>
<name>M1MUM4_9CORY</name>
<evidence type="ECO:0000313" key="5">
    <source>
        <dbReference type="EMBL" id="AGF71444.1"/>
    </source>
</evidence>
<dbReference type="OrthoDB" id="3169239at2"/>
<dbReference type="InterPro" id="IPR013785">
    <property type="entry name" value="Aldolase_TIM"/>
</dbReference>
<gene>
    <name evidence="5" type="ORF">A605_02150</name>
</gene>
<organism evidence="5 6">
    <name type="scientific">Corynebacterium halotolerans YIM 70093 = DSM 44683</name>
    <dbReference type="NCBI Taxonomy" id="1121362"/>
    <lineage>
        <taxon>Bacteria</taxon>
        <taxon>Bacillati</taxon>
        <taxon>Actinomycetota</taxon>
        <taxon>Actinomycetes</taxon>
        <taxon>Mycobacteriales</taxon>
        <taxon>Corynebacteriaceae</taxon>
        <taxon>Corynebacterium</taxon>
    </lineage>
</organism>
<keyword evidence="3" id="KW-0560">Oxidoreductase</keyword>
<dbReference type="InterPro" id="IPR001155">
    <property type="entry name" value="OxRdtase_FMN_N"/>
</dbReference>
<dbReference type="KEGG" id="chn:A605_02150"/>
<dbReference type="CDD" id="cd02933">
    <property type="entry name" value="OYE_like_FMN"/>
    <property type="match status" value="1"/>
</dbReference>
<dbReference type="GO" id="GO:0016628">
    <property type="term" value="F:oxidoreductase activity, acting on the CH-CH group of donors, NAD or NADP as acceptor"/>
    <property type="evidence" value="ECO:0007669"/>
    <property type="project" value="UniProtKB-ARBA"/>
</dbReference>
<dbReference type="FunFam" id="3.20.20.70:FF:000059">
    <property type="entry name" value="N-ethylmaleimide reductase, FMN-linked"/>
    <property type="match status" value="1"/>
</dbReference>
<reference evidence="5 6" key="1">
    <citation type="journal article" date="2012" name="Stand. Genomic Sci.">
        <title>Genome sequence of the halotolerant bacterium Corynebacterium halotolerans type strain YIM 70093(T) (= DSM 44683(T)).</title>
        <authorList>
            <person name="Ruckert C."/>
            <person name="Albersmeier A."/>
            <person name="Al-Dilaimi A."/>
            <person name="Niehaus K."/>
            <person name="Szczepanowski R."/>
            <person name="Kalinowski J."/>
        </authorList>
    </citation>
    <scope>NUCLEOTIDE SEQUENCE [LARGE SCALE GENOMIC DNA]</scope>
    <source>
        <strain evidence="5">YIM 70093</strain>
    </source>
</reference>
<dbReference type="Pfam" id="PF00724">
    <property type="entry name" value="Oxidored_FMN"/>
    <property type="match status" value="1"/>
</dbReference>
<comment type="similarity">
    <text evidence="2">Belongs to the NADH:flavin oxidoreductase/NADH oxidase family.</text>
</comment>
<dbReference type="Gene3D" id="3.20.20.70">
    <property type="entry name" value="Aldolase class I"/>
    <property type="match status" value="1"/>
</dbReference>
<dbReference type="EMBL" id="CP003697">
    <property type="protein sequence ID" value="AGF71444.1"/>
    <property type="molecule type" value="Genomic_DNA"/>
</dbReference>
<dbReference type="InterPro" id="IPR045247">
    <property type="entry name" value="Oye-like"/>
</dbReference>
<sequence>MTHPDLHPLFTPVDLGELRLGNRVAMAPLTRLRAGEDGTPNGLMKEYYAQRASFGLIIAEGTWPVQEGKTWIGQPGIANDVHIEAWREITDAVHERGGKIIMQVMHGGRVSHDEITGTGRVVAPSALATPTPQYLPSGKADAPVPHALTLEEIPEVIEQYVVGARNAMAAGMDGVQVHGANGYLIHQFLAPSSNTRTDAYGGSPENRARFAVEVVTAVAEAIGAEHTGLRLSPARDIQGVEEHDPDDALDTYRAIAEGVAELGLAHIEMVHPAPEGELVQGVRAASGAPLIVNTGFDRFTDRDAALEAVGEGTADAVAVGRLALANPDLVERWREGTALNDPDKTTFYGGGARGYTDYPVLHRA</sequence>
<protein>
    <submittedName>
        <fullName evidence="5">NAD(P)H-dependent 2-cyclohexen-1-one reductase</fullName>
    </submittedName>
</protein>
<dbReference type="GO" id="GO:0010181">
    <property type="term" value="F:FMN binding"/>
    <property type="evidence" value="ECO:0007669"/>
    <property type="project" value="InterPro"/>
</dbReference>
<dbReference type="HOGENOM" id="CLU_012153_0_0_11"/>
<evidence type="ECO:0000259" key="4">
    <source>
        <dbReference type="Pfam" id="PF00724"/>
    </source>
</evidence>
<feature type="domain" description="NADH:flavin oxidoreductase/NADH oxidase N-terminal" evidence="4">
    <location>
        <begin position="9"/>
        <end position="339"/>
    </location>
</feature>
<proteinExistence type="inferred from homology"/>
<dbReference type="AlphaFoldDB" id="M1MUM4"/>
<evidence type="ECO:0000256" key="2">
    <source>
        <dbReference type="ARBA" id="ARBA00005979"/>
    </source>
</evidence>